<feature type="domain" description="Gfo/Idh/MocA-like oxidoreductase C-terminal" evidence="1">
    <location>
        <begin position="38"/>
        <end position="126"/>
    </location>
</feature>
<organism evidence="2 3">
    <name type="scientific">Brassica cretica</name>
    <name type="common">Mustard</name>
    <dbReference type="NCBI Taxonomy" id="69181"/>
    <lineage>
        <taxon>Eukaryota</taxon>
        <taxon>Viridiplantae</taxon>
        <taxon>Streptophyta</taxon>
        <taxon>Embryophyta</taxon>
        <taxon>Tracheophyta</taxon>
        <taxon>Spermatophyta</taxon>
        <taxon>Magnoliopsida</taxon>
        <taxon>eudicotyledons</taxon>
        <taxon>Gunneridae</taxon>
        <taxon>Pentapetalae</taxon>
        <taxon>rosids</taxon>
        <taxon>malvids</taxon>
        <taxon>Brassicales</taxon>
        <taxon>Brassicaceae</taxon>
        <taxon>Brassiceae</taxon>
        <taxon>Brassica</taxon>
    </lineage>
</organism>
<dbReference type="InterPro" id="IPR050424">
    <property type="entry name" value="Gfo-Idh-MocA_inositol_DH"/>
</dbReference>
<evidence type="ECO:0000313" key="3">
    <source>
        <dbReference type="Proteomes" id="UP000712281"/>
    </source>
</evidence>
<evidence type="ECO:0000259" key="1">
    <source>
        <dbReference type="Pfam" id="PF02894"/>
    </source>
</evidence>
<proteinExistence type="predicted"/>
<comment type="caution">
    <text evidence="2">The sequence shown here is derived from an EMBL/GenBank/DDBJ whole genome shotgun (WGS) entry which is preliminary data.</text>
</comment>
<accession>A0A8S9FW33</accession>
<dbReference type="Pfam" id="PF02894">
    <property type="entry name" value="GFO_IDH_MocA_C"/>
    <property type="match status" value="1"/>
</dbReference>
<dbReference type="EMBL" id="QGKW02002228">
    <property type="protein sequence ID" value="KAF2537863.1"/>
    <property type="molecule type" value="Genomic_DNA"/>
</dbReference>
<protein>
    <recommendedName>
        <fullName evidence="1">Gfo/Idh/MocA-like oxidoreductase C-terminal domain-containing protein</fullName>
    </recommendedName>
</protein>
<gene>
    <name evidence="2" type="ORF">F2Q68_00021999</name>
</gene>
<dbReference type="Gene3D" id="3.30.360.10">
    <property type="entry name" value="Dihydrodipicolinate Reductase, domain 2"/>
    <property type="match status" value="1"/>
</dbReference>
<evidence type="ECO:0000313" key="2">
    <source>
        <dbReference type="EMBL" id="KAF2537863.1"/>
    </source>
</evidence>
<dbReference type="PANTHER" id="PTHR43593:SF1">
    <property type="entry name" value="INOSITOL 2-DEHYDROGENASE"/>
    <property type="match status" value="1"/>
</dbReference>
<dbReference type="InterPro" id="IPR004104">
    <property type="entry name" value="Gfo/Idh/MocA-like_OxRdtase_C"/>
</dbReference>
<reference evidence="2" key="1">
    <citation type="submission" date="2019-12" db="EMBL/GenBank/DDBJ databases">
        <title>Genome sequencing and annotation of Brassica cretica.</title>
        <authorList>
            <person name="Studholme D.J."/>
            <person name="Sarris P.F."/>
        </authorList>
    </citation>
    <scope>NUCLEOTIDE SEQUENCE</scope>
    <source>
        <strain evidence="2">PFS-001/15</strain>
        <tissue evidence="2">Leaf</tissue>
    </source>
</reference>
<name>A0A8S9FW33_BRACR</name>
<dbReference type="PANTHER" id="PTHR43593">
    <property type="match status" value="1"/>
</dbReference>
<dbReference type="Proteomes" id="UP000712281">
    <property type="component" value="Unassembled WGS sequence"/>
</dbReference>
<sequence>MPPRHRHVIKSSSSSCLREVEVATVTIEVHNAASYQTKGEALVPEGIVRFGTREGGREHVQTIKAEDERIKYEGLHHGSSYLEHLIFLSAIRGEGRAAVDLEDGLMAVAMGVAAQLSIQERRYVSMDEVL</sequence>
<dbReference type="AlphaFoldDB" id="A0A8S9FW33"/>